<dbReference type="InterPro" id="IPR015797">
    <property type="entry name" value="NUDIX_hydrolase-like_dom_sf"/>
</dbReference>
<dbReference type="Proteomes" id="UP000199650">
    <property type="component" value="Unassembled WGS sequence"/>
</dbReference>
<evidence type="ECO:0000256" key="1">
    <source>
        <dbReference type="ARBA" id="ARBA00001946"/>
    </source>
</evidence>
<comment type="cofactor">
    <cofactor evidence="1">
        <name>Mg(2+)</name>
        <dbReference type="ChEBI" id="CHEBI:18420"/>
    </cofactor>
</comment>
<evidence type="ECO:0000256" key="2">
    <source>
        <dbReference type="ARBA" id="ARBA00022801"/>
    </source>
</evidence>
<dbReference type="InterPro" id="IPR000086">
    <property type="entry name" value="NUDIX_hydrolase_dom"/>
</dbReference>
<gene>
    <name evidence="4" type="ORF">SAMN05444851_0309</name>
</gene>
<feature type="domain" description="Nudix hydrolase" evidence="3">
    <location>
        <begin position="15"/>
        <end position="144"/>
    </location>
</feature>
<dbReference type="SUPFAM" id="SSF55811">
    <property type="entry name" value="Nudix"/>
    <property type="match status" value="1"/>
</dbReference>
<accession>A0A1I0MU37</accession>
<dbReference type="AlphaFoldDB" id="A0A1I0MU37"/>
<evidence type="ECO:0000313" key="5">
    <source>
        <dbReference type="Proteomes" id="UP000199650"/>
    </source>
</evidence>
<dbReference type="Gene3D" id="3.90.79.10">
    <property type="entry name" value="Nucleoside Triphosphate Pyrophosphohydrolase"/>
    <property type="match status" value="1"/>
</dbReference>
<organism evidence="4 5">
    <name type="scientific">Aliiroseovarius sediminilitoris</name>
    <dbReference type="NCBI Taxonomy" id="1173584"/>
    <lineage>
        <taxon>Bacteria</taxon>
        <taxon>Pseudomonadati</taxon>
        <taxon>Pseudomonadota</taxon>
        <taxon>Alphaproteobacteria</taxon>
        <taxon>Rhodobacterales</taxon>
        <taxon>Paracoccaceae</taxon>
        <taxon>Aliiroseovarius</taxon>
    </lineage>
</organism>
<sequence>MRRFGKQREHGRKYVLRPGAYAILVHGHDMLITHQAEPFNEFQLPGGGIDPGETGIVALHREVMEETGWKIAAPKRLGAYRRFSFMPEYDLWAEKICHIFAARPIRQVGAPLEPDHQAIWTDFDTALRILCNQGDRHFVRHHLRSGR</sequence>
<dbReference type="OrthoDB" id="9816040at2"/>
<dbReference type="STRING" id="1173584.SAMN05444851_0309"/>
<dbReference type="GO" id="GO:0016787">
    <property type="term" value="F:hydrolase activity"/>
    <property type="evidence" value="ECO:0007669"/>
    <property type="project" value="UniProtKB-KW"/>
</dbReference>
<dbReference type="PANTHER" id="PTHR43736">
    <property type="entry name" value="ADP-RIBOSE PYROPHOSPHATASE"/>
    <property type="match status" value="1"/>
</dbReference>
<dbReference type="CDD" id="cd04684">
    <property type="entry name" value="NUDIX_Hydrolase"/>
    <property type="match status" value="1"/>
</dbReference>
<keyword evidence="5" id="KW-1185">Reference proteome</keyword>
<protein>
    <submittedName>
        <fullName evidence="4">8-oxo-dGTP diphosphatase</fullName>
    </submittedName>
</protein>
<name>A0A1I0MU37_9RHOB</name>
<evidence type="ECO:0000259" key="3">
    <source>
        <dbReference type="PROSITE" id="PS51462"/>
    </source>
</evidence>
<keyword evidence="2" id="KW-0378">Hydrolase</keyword>
<dbReference type="RefSeq" id="WP_091427672.1">
    <property type="nucleotide sequence ID" value="NZ_FOJB01000001.1"/>
</dbReference>
<dbReference type="PROSITE" id="PS51462">
    <property type="entry name" value="NUDIX"/>
    <property type="match status" value="1"/>
</dbReference>
<dbReference type="EMBL" id="FOJB01000001">
    <property type="protein sequence ID" value="SEV91817.1"/>
    <property type="molecule type" value="Genomic_DNA"/>
</dbReference>
<dbReference type="PROSITE" id="PS00893">
    <property type="entry name" value="NUDIX_BOX"/>
    <property type="match status" value="1"/>
</dbReference>
<dbReference type="PANTHER" id="PTHR43736:SF1">
    <property type="entry name" value="DIHYDRONEOPTERIN TRIPHOSPHATE DIPHOSPHATASE"/>
    <property type="match status" value="1"/>
</dbReference>
<proteinExistence type="predicted"/>
<reference evidence="4 5" key="1">
    <citation type="submission" date="2016-10" db="EMBL/GenBank/DDBJ databases">
        <authorList>
            <person name="de Groot N.N."/>
        </authorList>
    </citation>
    <scope>NUCLEOTIDE SEQUENCE [LARGE SCALE GENOMIC DNA]</scope>
    <source>
        <strain evidence="4 5">DSM 29439</strain>
    </source>
</reference>
<evidence type="ECO:0000313" key="4">
    <source>
        <dbReference type="EMBL" id="SEV91817.1"/>
    </source>
</evidence>
<dbReference type="Pfam" id="PF00293">
    <property type="entry name" value="NUDIX"/>
    <property type="match status" value="1"/>
</dbReference>
<dbReference type="InterPro" id="IPR020084">
    <property type="entry name" value="NUDIX_hydrolase_CS"/>
</dbReference>